<evidence type="ECO:0000313" key="2">
    <source>
        <dbReference type="EMBL" id="KNZ51872.1"/>
    </source>
</evidence>
<feature type="compositionally biased region" description="Polar residues" evidence="1">
    <location>
        <begin position="578"/>
        <end position="594"/>
    </location>
</feature>
<feature type="compositionally biased region" description="Basic and acidic residues" evidence="1">
    <location>
        <begin position="120"/>
        <end position="130"/>
    </location>
</feature>
<feature type="compositionally biased region" description="Polar residues" evidence="1">
    <location>
        <begin position="101"/>
        <end position="117"/>
    </location>
</feature>
<name>A0A0L6UUG9_9BASI</name>
<gene>
    <name evidence="2" type="ORF">VP01_377g10</name>
</gene>
<dbReference type="EMBL" id="LAVV01008812">
    <property type="protein sequence ID" value="KNZ51872.1"/>
    <property type="molecule type" value="Genomic_DNA"/>
</dbReference>
<evidence type="ECO:0000256" key="1">
    <source>
        <dbReference type="SAM" id="MobiDB-lite"/>
    </source>
</evidence>
<dbReference type="PANTHER" id="PTHR46579:SF1">
    <property type="entry name" value="F5_8 TYPE C DOMAIN-CONTAINING PROTEIN"/>
    <property type="match status" value="1"/>
</dbReference>
<dbReference type="OrthoDB" id="2507659at2759"/>
<dbReference type="PANTHER" id="PTHR46579">
    <property type="entry name" value="F5/8 TYPE C DOMAIN-CONTAINING PROTEIN-RELATED"/>
    <property type="match status" value="1"/>
</dbReference>
<dbReference type="AlphaFoldDB" id="A0A0L6UUG9"/>
<accession>A0A0L6UUG9</accession>
<reference evidence="2 3" key="1">
    <citation type="submission" date="2015-08" db="EMBL/GenBank/DDBJ databases">
        <title>Next Generation Sequencing and Analysis of the Genome of Puccinia sorghi L Schw, the Causal Agent of Maize Common Rust.</title>
        <authorList>
            <person name="Rochi L."/>
            <person name="Burguener G."/>
            <person name="Darino M."/>
            <person name="Turjanski A."/>
            <person name="Kreff E."/>
            <person name="Dieguez M.J."/>
            <person name="Sacco F."/>
        </authorList>
    </citation>
    <scope>NUCLEOTIDE SEQUENCE [LARGE SCALE GENOMIC DNA]</scope>
    <source>
        <strain evidence="2 3">RO10H11247</strain>
    </source>
</reference>
<evidence type="ECO:0000313" key="3">
    <source>
        <dbReference type="Proteomes" id="UP000037035"/>
    </source>
</evidence>
<keyword evidence="3" id="KW-1185">Reference proteome</keyword>
<feature type="region of interest" description="Disordered" evidence="1">
    <location>
        <begin position="573"/>
        <end position="594"/>
    </location>
</feature>
<protein>
    <submittedName>
        <fullName evidence="2">Uncharacterized protein</fullName>
    </submittedName>
</protein>
<dbReference type="VEuPathDB" id="FungiDB:VP01_377g10"/>
<proteinExistence type="predicted"/>
<sequence>MAPSSFYLCICNKCLKETTPACGNHQMKESVCGQYWKKNSATHKQHMQELRKNIIRSGTISSNSPDVHTQNIPNGKHVHAQSIPNGKQSQPDCFLVAGHSPQGQESAVKPSQCQQSAPEALDKSNHKDNSDSPFPVDMRTIISHLGIASQIYQRICCPKCFCLYPMDNKLTNCSFRATPKSHICQASLSISSHRKGDKSNSSPLEFTFQSLFEWLGMFLNCPGIEDKIKKSINHISATEYTDSEGRQFTRRHLICPTIKPVICDLPVKVLGLAGHSLKNHLCQFCHVNKDTLDIFDIDRFLPRSDKDVRYQCLRWKKESKVSKREQIFKQHGVGYSVSLKLPYFKLLDDAGVEPLHNVFLRLLNNHGTEFFGLKKNESKDTITGVEYKDVYGYKPVDDFLFSIPENLQLLRAVIDEIRLPSDTGRVPRTVGQPKGGKLRAEEWINLFSIVLIPTNIVHKNRVWSEDIQNLQVHLKTYCQGILRLYPQCSTKPNHHIALHLPECISRLGPAPYWTGWLLERLNGSLAALPTNQRISQLNSTLLDKWTTSQNFRSIFLGFCDLLPSQLAKKITKLMNPSKDPTTPERSCSDNSSDLPCNLSNPQFSKSKNLKPEDHLRLLKRLVEIKGHDLVGSDYFFKNWQKPKNPCPVLTCLINYNSDMSFGNFEFTTKEKHPGNSTIRYRYQNTRNRSKLCYGQILEIFCVCYQHEFDGPFVVETWLDVASFDELSLADQKLNLLIDWPYAHTHVTYQKQTARHFFKPKEVLAQTTLWAAPCRTLGIRSPINYLTEIKNHR</sequence>
<feature type="region of interest" description="Disordered" evidence="1">
    <location>
        <begin position="58"/>
        <end position="87"/>
    </location>
</feature>
<feature type="compositionally biased region" description="Polar residues" evidence="1">
    <location>
        <begin position="58"/>
        <end position="73"/>
    </location>
</feature>
<comment type="caution">
    <text evidence="2">The sequence shown here is derived from an EMBL/GenBank/DDBJ whole genome shotgun (WGS) entry which is preliminary data.</text>
</comment>
<feature type="region of interest" description="Disordered" evidence="1">
    <location>
        <begin position="100"/>
        <end position="133"/>
    </location>
</feature>
<organism evidence="2 3">
    <name type="scientific">Puccinia sorghi</name>
    <dbReference type="NCBI Taxonomy" id="27349"/>
    <lineage>
        <taxon>Eukaryota</taxon>
        <taxon>Fungi</taxon>
        <taxon>Dikarya</taxon>
        <taxon>Basidiomycota</taxon>
        <taxon>Pucciniomycotina</taxon>
        <taxon>Pucciniomycetes</taxon>
        <taxon>Pucciniales</taxon>
        <taxon>Pucciniaceae</taxon>
        <taxon>Puccinia</taxon>
    </lineage>
</organism>
<dbReference type="Proteomes" id="UP000037035">
    <property type="component" value="Unassembled WGS sequence"/>
</dbReference>